<accession>A0AAJ0A8Q7</accession>
<organism evidence="1 2">
    <name type="scientific">Colletotrichum godetiae</name>
    <dbReference type="NCBI Taxonomy" id="1209918"/>
    <lineage>
        <taxon>Eukaryota</taxon>
        <taxon>Fungi</taxon>
        <taxon>Dikarya</taxon>
        <taxon>Ascomycota</taxon>
        <taxon>Pezizomycotina</taxon>
        <taxon>Sordariomycetes</taxon>
        <taxon>Hypocreomycetidae</taxon>
        <taxon>Glomerellales</taxon>
        <taxon>Glomerellaceae</taxon>
        <taxon>Colletotrichum</taxon>
        <taxon>Colletotrichum acutatum species complex</taxon>
    </lineage>
</organism>
<gene>
    <name evidence="1" type="ORF">BDP55DRAFT_682112</name>
</gene>
<evidence type="ECO:0000313" key="2">
    <source>
        <dbReference type="Proteomes" id="UP001224890"/>
    </source>
</evidence>
<protein>
    <submittedName>
        <fullName evidence="1">Uncharacterized protein</fullName>
    </submittedName>
</protein>
<dbReference type="Proteomes" id="UP001224890">
    <property type="component" value="Unassembled WGS sequence"/>
</dbReference>
<sequence>MSAPQSKIWGFGRTRARTSINIPAMLCMFWHRHLLACRHCNPSKGDLTPGPAVSELSHPVFLPSDTFCSSTASPP</sequence>
<dbReference type="EMBL" id="JAHMHR010000071">
    <property type="protein sequence ID" value="KAK1658599.1"/>
    <property type="molecule type" value="Genomic_DNA"/>
</dbReference>
<proteinExistence type="predicted"/>
<reference evidence="1" key="1">
    <citation type="submission" date="2021-06" db="EMBL/GenBank/DDBJ databases">
        <title>Comparative genomics, transcriptomics and evolutionary studies reveal genomic signatures of adaptation to plant cell wall in hemibiotrophic fungi.</title>
        <authorList>
            <consortium name="DOE Joint Genome Institute"/>
            <person name="Baroncelli R."/>
            <person name="Diaz J.F."/>
            <person name="Benocci T."/>
            <person name="Peng M."/>
            <person name="Battaglia E."/>
            <person name="Haridas S."/>
            <person name="Andreopoulos W."/>
            <person name="Labutti K."/>
            <person name="Pangilinan J."/>
            <person name="Floch G.L."/>
            <person name="Makela M.R."/>
            <person name="Henrissat B."/>
            <person name="Grigoriev I.V."/>
            <person name="Crouch J.A."/>
            <person name="De Vries R.P."/>
            <person name="Sukno S.A."/>
            <person name="Thon M.R."/>
        </authorList>
    </citation>
    <scope>NUCLEOTIDE SEQUENCE</scope>
    <source>
        <strain evidence="1">CBS 193.32</strain>
    </source>
</reference>
<dbReference type="RefSeq" id="XP_060423363.1">
    <property type="nucleotide sequence ID" value="XM_060576251.1"/>
</dbReference>
<dbReference type="AlphaFoldDB" id="A0AAJ0A8Q7"/>
<dbReference type="GeneID" id="85460777"/>
<comment type="caution">
    <text evidence="1">The sequence shown here is derived from an EMBL/GenBank/DDBJ whole genome shotgun (WGS) entry which is preliminary data.</text>
</comment>
<keyword evidence="2" id="KW-1185">Reference proteome</keyword>
<name>A0AAJ0A8Q7_9PEZI</name>
<evidence type="ECO:0000313" key="1">
    <source>
        <dbReference type="EMBL" id="KAK1658599.1"/>
    </source>
</evidence>